<dbReference type="Proteomes" id="UP000553632">
    <property type="component" value="Unassembled WGS sequence"/>
</dbReference>
<dbReference type="AlphaFoldDB" id="A0A7J6UNP2"/>
<accession>A0A7J6UNP2</accession>
<keyword evidence="2" id="KW-1185">Reference proteome</keyword>
<sequence length="112" mass="12101">TLRTCRLLRKCSSGSNGRNDGCSRWTTLSPAHARPRPSSSAVRAHRLLIFKHASAACRECSNNSSSRIGHHQAGPTTLVGQWSVVVVVATAGARTATGPSRAINGRRFFLYR</sequence>
<feature type="non-terminal residue" evidence="1">
    <location>
        <position position="1"/>
    </location>
</feature>
<proteinExistence type="predicted"/>
<evidence type="ECO:0000313" key="2">
    <source>
        <dbReference type="Proteomes" id="UP000553632"/>
    </source>
</evidence>
<gene>
    <name evidence="1" type="ORF">FOZ63_020966</name>
</gene>
<dbReference type="EMBL" id="JABANO010001138">
    <property type="protein sequence ID" value="KAF4758656.1"/>
    <property type="molecule type" value="Genomic_DNA"/>
</dbReference>
<evidence type="ECO:0000313" key="1">
    <source>
        <dbReference type="EMBL" id="KAF4758656.1"/>
    </source>
</evidence>
<name>A0A7J6UNP2_PEROL</name>
<comment type="caution">
    <text evidence="1">The sequence shown here is derived from an EMBL/GenBank/DDBJ whole genome shotgun (WGS) entry which is preliminary data.</text>
</comment>
<feature type="non-terminal residue" evidence="1">
    <location>
        <position position="112"/>
    </location>
</feature>
<reference evidence="1 2" key="1">
    <citation type="submission" date="2020-04" db="EMBL/GenBank/DDBJ databases">
        <title>Perkinsus olseni comparative genomics.</title>
        <authorList>
            <person name="Bogema D.R."/>
        </authorList>
    </citation>
    <scope>NUCLEOTIDE SEQUENCE [LARGE SCALE GENOMIC DNA]</scope>
    <source>
        <strain evidence="1 2">ATCC PRA-207</strain>
    </source>
</reference>
<organism evidence="1 2">
    <name type="scientific">Perkinsus olseni</name>
    <name type="common">Perkinsus atlanticus</name>
    <dbReference type="NCBI Taxonomy" id="32597"/>
    <lineage>
        <taxon>Eukaryota</taxon>
        <taxon>Sar</taxon>
        <taxon>Alveolata</taxon>
        <taxon>Perkinsozoa</taxon>
        <taxon>Perkinsea</taxon>
        <taxon>Perkinsida</taxon>
        <taxon>Perkinsidae</taxon>
        <taxon>Perkinsus</taxon>
    </lineage>
</organism>
<protein>
    <submittedName>
        <fullName evidence="1">Uncharacterized protein</fullName>
    </submittedName>
</protein>